<accession>A0A0K3CLI1</accession>
<reference evidence="1 2" key="1">
    <citation type="submission" date="2015-07" db="EMBL/GenBank/DDBJ databases">
        <authorList>
            <person name="Cajimat M.N.B."/>
            <person name="Milazzo M.L."/>
            <person name="Fulhorst C.F."/>
        </authorList>
    </citation>
    <scope>NUCLEOTIDE SEQUENCE [LARGE SCALE GENOMIC DNA]</scope>
    <source>
        <strain evidence="1">Single colony</strain>
    </source>
</reference>
<feature type="non-terminal residue" evidence="1">
    <location>
        <position position="717"/>
    </location>
</feature>
<organism evidence="1 2">
    <name type="scientific">Rhodotorula toruloides</name>
    <name type="common">Yeast</name>
    <name type="synonym">Rhodosporidium toruloides</name>
    <dbReference type="NCBI Taxonomy" id="5286"/>
    <lineage>
        <taxon>Eukaryota</taxon>
        <taxon>Fungi</taxon>
        <taxon>Dikarya</taxon>
        <taxon>Basidiomycota</taxon>
        <taxon>Pucciniomycotina</taxon>
        <taxon>Microbotryomycetes</taxon>
        <taxon>Sporidiobolales</taxon>
        <taxon>Sporidiobolaceae</taxon>
        <taxon>Rhodotorula</taxon>
    </lineage>
</organism>
<proteinExistence type="predicted"/>
<dbReference type="SUPFAM" id="SSF52047">
    <property type="entry name" value="RNI-like"/>
    <property type="match status" value="1"/>
</dbReference>
<evidence type="ECO:0000313" key="2">
    <source>
        <dbReference type="Proteomes" id="UP000199069"/>
    </source>
</evidence>
<gene>
    <name evidence="1" type="primary">FGENESH: predicted gene_10.265</name>
    <name evidence="1" type="ORF">BN2166_0054280</name>
</gene>
<dbReference type="AlphaFoldDB" id="A0A0K3CLI1"/>
<dbReference type="InterPro" id="IPR032675">
    <property type="entry name" value="LRR_dom_sf"/>
</dbReference>
<keyword evidence="2" id="KW-1185">Reference proteome</keyword>
<dbReference type="Gene3D" id="3.80.10.10">
    <property type="entry name" value="Ribonuclease Inhibitor"/>
    <property type="match status" value="1"/>
</dbReference>
<dbReference type="Proteomes" id="UP000199069">
    <property type="component" value="Unassembled WGS sequence"/>
</dbReference>
<name>A0A0K3CLI1_RHOTO</name>
<protein>
    <submittedName>
        <fullName evidence="1">FGENESH: predicted gene_10.265 protein</fullName>
    </submittedName>
</protein>
<dbReference type="EMBL" id="CWKI01000010">
    <property type="protein sequence ID" value="CTR09567.1"/>
    <property type="molecule type" value="Genomic_DNA"/>
</dbReference>
<sequence>MRNVYDHEPLLVPLCRRLLPFHDRLLHRRRAKVKIDHPYTISAFCLSLALRPTIGEMCQSFKVANPGRRLLDKIPIRDPWNLFAALPNLRTLDLAGLQLVSSFLAYLSHGSSPGMPNLSTVALTAYAEQADRSFALSAEGLKELPALGALYVTLPTLTVKPKRGQAFQLPALTTFAFDVPGDLAGVSQLINASPAFHFVRMYGSPPSKTLQDLSAFGTRLDSICKLALHGTGSSGSWRLPSEVADLKNLTTLTLGAKYTTFGPFPDALRQLPLENLRFCASTFTSFAHIVDLISGPNKLANLEQMTVDTVSARCDAIDVDEADRIALVSWLNHGYALPEWTFNFSRPGCQQMQQAATREGWRPIVGELCESLTVTEEGGRFVENLPPVDLRNLLLRLPNLVKLDLTGSALVTTFCKYATAEALSEEGEKGLLDLRILALTSSDQVDRSSALPIEGLYPFRRLERLSLTISYLSRGTDLAPAPSFPSLRHLAFKFRIVHDLAGITRIIEASPSLQHLEIHDHVPQRNFHRLLEAAVRLGTVTDLTLEGAPYAGRWKVPKEIAAFTRLTKLSLLHGCTARRAPTFALFRGLPLESLTFGPKTTPSGSRLVKLVTGPTRIPTLRHLHLDNIAPGCCREIDVASASKADLKAWEDTGWTLSWFPCSFSYSAFVELRAGASLEGVELTGRTVEAKDGDARVWQMKLRVEQRLKELKKAERNA</sequence>
<evidence type="ECO:0000313" key="1">
    <source>
        <dbReference type="EMBL" id="CTR09567.1"/>
    </source>
</evidence>